<dbReference type="InterPro" id="IPR036565">
    <property type="entry name" value="Mur-like_cat_sf"/>
</dbReference>
<evidence type="ECO:0000259" key="15">
    <source>
        <dbReference type="Pfam" id="PF01225"/>
    </source>
</evidence>
<accession>A0ABU3IDQ7</accession>
<evidence type="ECO:0000256" key="7">
    <source>
        <dbReference type="ARBA" id="ARBA00022741"/>
    </source>
</evidence>
<evidence type="ECO:0000256" key="14">
    <source>
        <dbReference type="HAMAP-Rule" id="MF_00046"/>
    </source>
</evidence>
<dbReference type="HAMAP" id="MF_00046">
    <property type="entry name" value="MurC"/>
    <property type="match status" value="1"/>
</dbReference>
<comment type="pathway">
    <text evidence="2 14">Cell wall biogenesis; peptidoglycan biosynthesis.</text>
</comment>
<keyword evidence="11 14" id="KW-0131">Cell cycle</keyword>
<dbReference type="InterPro" id="IPR000713">
    <property type="entry name" value="Mur_ligase_N"/>
</dbReference>
<dbReference type="RefSeq" id="WP_313274483.1">
    <property type="nucleotide sequence ID" value="NZ_JASXSX010000005.1"/>
</dbReference>
<dbReference type="SUPFAM" id="SSF53623">
    <property type="entry name" value="MurD-like peptide ligases, catalytic domain"/>
    <property type="match status" value="1"/>
</dbReference>
<keyword evidence="7 14" id="KW-0547">Nucleotide-binding</keyword>
<dbReference type="SUPFAM" id="SSF53244">
    <property type="entry name" value="MurD-like peptide ligases, peptide-binding domain"/>
    <property type="match status" value="1"/>
</dbReference>
<dbReference type="GO" id="GO:0008763">
    <property type="term" value="F:UDP-N-acetylmuramate-L-alanine ligase activity"/>
    <property type="evidence" value="ECO:0007669"/>
    <property type="project" value="UniProtKB-EC"/>
</dbReference>
<dbReference type="PANTHER" id="PTHR43445:SF3">
    <property type="entry name" value="UDP-N-ACETYLMURAMATE--L-ALANINE LIGASE"/>
    <property type="match status" value="1"/>
</dbReference>
<dbReference type="NCBIfam" id="TIGR01082">
    <property type="entry name" value="murC"/>
    <property type="match status" value="1"/>
</dbReference>
<keyword evidence="8 14" id="KW-0067">ATP-binding</keyword>
<reference evidence="18 19" key="1">
    <citation type="submission" date="2023-06" db="EMBL/GenBank/DDBJ databases">
        <title>Draft genome sequence of Gleimia hominis type strain CCUG 57540T.</title>
        <authorList>
            <person name="Salva-Serra F."/>
            <person name="Cardew S."/>
            <person name="Jensie Markopoulos S."/>
            <person name="Ohlen M."/>
            <person name="Inganas E."/>
            <person name="Svensson-Stadler L."/>
            <person name="Moore E.R.B."/>
        </authorList>
    </citation>
    <scope>NUCLEOTIDE SEQUENCE [LARGE SCALE GENOMIC DNA]</scope>
    <source>
        <strain evidence="18 19">CCUG 57540</strain>
    </source>
</reference>
<dbReference type="Gene3D" id="3.90.190.20">
    <property type="entry name" value="Mur ligase, C-terminal domain"/>
    <property type="match status" value="1"/>
</dbReference>
<evidence type="ECO:0000256" key="10">
    <source>
        <dbReference type="ARBA" id="ARBA00022984"/>
    </source>
</evidence>
<comment type="similarity">
    <text evidence="14">Belongs to the MurCDEF family.</text>
</comment>
<evidence type="ECO:0000256" key="3">
    <source>
        <dbReference type="ARBA" id="ARBA00012211"/>
    </source>
</evidence>
<evidence type="ECO:0000256" key="4">
    <source>
        <dbReference type="ARBA" id="ARBA00022490"/>
    </source>
</evidence>
<evidence type="ECO:0000313" key="19">
    <source>
        <dbReference type="Proteomes" id="UP001247542"/>
    </source>
</evidence>
<dbReference type="Gene3D" id="3.40.1190.10">
    <property type="entry name" value="Mur-like, catalytic domain"/>
    <property type="match status" value="1"/>
</dbReference>
<comment type="catalytic activity">
    <reaction evidence="13 14">
        <text>UDP-N-acetyl-alpha-D-muramate + L-alanine + ATP = UDP-N-acetyl-alpha-D-muramoyl-L-alanine + ADP + phosphate + H(+)</text>
        <dbReference type="Rhea" id="RHEA:23372"/>
        <dbReference type="ChEBI" id="CHEBI:15378"/>
        <dbReference type="ChEBI" id="CHEBI:30616"/>
        <dbReference type="ChEBI" id="CHEBI:43474"/>
        <dbReference type="ChEBI" id="CHEBI:57972"/>
        <dbReference type="ChEBI" id="CHEBI:70757"/>
        <dbReference type="ChEBI" id="CHEBI:83898"/>
        <dbReference type="ChEBI" id="CHEBI:456216"/>
        <dbReference type="EC" id="6.3.2.8"/>
    </reaction>
</comment>
<keyword evidence="12 14" id="KW-0961">Cell wall biogenesis/degradation</keyword>
<dbReference type="InterPro" id="IPR005758">
    <property type="entry name" value="UDP-N-AcMur_Ala_ligase_MurC"/>
</dbReference>
<gene>
    <name evidence="14 18" type="primary">murC</name>
    <name evidence="18" type="ORF">QS713_08500</name>
</gene>
<comment type="function">
    <text evidence="14">Cell wall formation.</text>
</comment>
<evidence type="ECO:0000256" key="6">
    <source>
        <dbReference type="ARBA" id="ARBA00022618"/>
    </source>
</evidence>
<keyword evidence="6 14" id="KW-0132">Cell division</keyword>
<evidence type="ECO:0000256" key="13">
    <source>
        <dbReference type="ARBA" id="ARBA00047833"/>
    </source>
</evidence>
<evidence type="ECO:0000256" key="11">
    <source>
        <dbReference type="ARBA" id="ARBA00023306"/>
    </source>
</evidence>
<feature type="domain" description="Mur ligase C-terminal" evidence="16">
    <location>
        <begin position="308"/>
        <end position="434"/>
    </location>
</feature>
<dbReference type="Pfam" id="PF08245">
    <property type="entry name" value="Mur_ligase_M"/>
    <property type="match status" value="1"/>
</dbReference>
<dbReference type="Proteomes" id="UP001247542">
    <property type="component" value="Unassembled WGS sequence"/>
</dbReference>
<keyword evidence="4 14" id="KW-0963">Cytoplasm</keyword>
<dbReference type="Pfam" id="PF02875">
    <property type="entry name" value="Mur_ligase_C"/>
    <property type="match status" value="1"/>
</dbReference>
<evidence type="ECO:0000256" key="5">
    <source>
        <dbReference type="ARBA" id="ARBA00022598"/>
    </source>
</evidence>
<evidence type="ECO:0000256" key="12">
    <source>
        <dbReference type="ARBA" id="ARBA00023316"/>
    </source>
</evidence>
<dbReference type="InterPro" id="IPR050061">
    <property type="entry name" value="MurCDEF_pg_biosynth"/>
</dbReference>
<dbReference type="PANTHER" id="PTHR43445">
    <property type="entry name" value="UDP-N-ACETYLMURAMATE--L-ALANINE LIGASE-RELATED"/>
    <property type="match status" value="1"/>
</dbReference>
<dbReference type="EMBL" id="JASXSX010000005">
    <property type="protein sequence ID" value="MDT3768096.1"/>
    <property type="molecule type" value="Genomic_DNA"/>
</dbReference>
<keyword evidence="19" id="KW-1185">Reference proteome</keyword>
<sequence length="450" mass="46882">MVKFHLIGVGGAGMSVVAQLLAAQGAQVSGSDQADSPRLQSLGEHGVTTFVGHDAAHVPEDAVVVVSTAVKDSNPELAVARARGQRVIHRSQALALAATGMEFVAVAGAHGKTTTSGMLAQALSHAGVDASFAVGGVVKGFGSGAHLGASNVFVAEADESDASFLNYSPRIAMVTNVEVDHLDYYGSNDAFEQAFVDFAGRIEPGGALVVCADDPGANKLGQAYAQAGGRVLTYGFHPGSDATLRDPHLGECARATLSYNGSQWPLQLRVGGEHNLENAAGAFLVGVELGVEPAVMVRALNAFEGTGRRFDFRCEVDGKRLFDDYAHHPSEVEAVLKQARQVAGDGRVLVLFQPHLYSRTKNFCDRFAAALAHADVVVLTDIYGAREAPIEGVSAALISDQIAGASFVPDLHEAARALALQAQPGDLCLTMGAGSVTEAGSTIEQVWLNQ</sequence>
<evidence type="ECO:0000256" key="1">
    <source>
        <dbReference type="ARBA" id="ARBA00004496"/>
    </source>
</evidence>
<dbReference type="SUPFAM" id="SSF51984">
    <property type="entry name" value="MurCD N-terminal domain"/>
    <property type="match status" value="1"/>
</dbReference>
<feature type="binding site" evidence="14">
    <location>
        <begin position="108"/>
        <end position="114"/>
    </location>
    <ligand>
        <name>ATP</name>
        <dbReference type="ChEBI" id="CHEBI:30616"/>
    </ligand>
</feature>
<keyword evidence="10 14" id="KW-0573">Peptidoglycan synthesis</keyword>
<evidence type="ECO:0000259" key="17">
    <source>
        <dbReference type="Pfam" id="PF08245"/>
    </source>
</evidence>
<feature type="domain" description="Mur ligase central" evidence="17">
    <location>
        <begin position="106"/>
        <end position="285"/>
    </location>
</feature>
<keyword evidence="5 14" id="KW-0436">Ligase</keyword>
<comment type="caution">
    <text evidence="18">The sequence shown here is derived from an EMBL/GenBank/DDBJ whole genome shotgun (WGS) entry which is preliminary data.</text>
</comment>
<comment type="subcellular location">
    <subcellularLocation>
        <location evidence="1 14">Cytoplasm</location>
    </subcellularLocation>
</comment>
<dbReference type="InterPro" id="IPR013221">
    <property type="entry name" value="Mur_ligase_cen"/>
</dbReference>
<dbReference type="InterPro" id="IPR004101">
    <property type="entry name" value="Mur_ligase_C"/>
</dbReference>
<organism evidence="18 19">
    <name type="scientific">Gleimia hominis</name>
    <dbReference type="NCBI Taxonomy" id="595468"/>
    <lineage>
        <taxon>Bacteria</taxon>
        <taxon>Bacillati</taxon>
        <taxon>Actinomycetota</taxon>
        <taxon>Actinomycetes</taxon>
        <taxon>Actinomycetales</taxon>
        <taxon>Actinomycetaceae</taxon>
        <taxon>Gleimia</taxon>
    </lineage>
</organism>
<name>A0ABU3IDQ7_9ACTO</name>
<evidence type="ECO:0000259" key="16">
    <source>
        <dbReference type="Pfam" id="PF02875"/>
    </source>
</evidence>
<dbReference type="Pfam" id="PF01225">
    <property type="entry name" value="Mur_ligase"/>
    <property type="match status" value="1"/>
</dbReference>
<dbReference type="Gene3D" id="3.40.50.720">
    <property type="entry name" value="NAD(P)-binding Rossmann-like Domain"/>
    <property type="match status" value="1"/>
</dbReference>
<protein>
    <recommendedName>
        <fullName evidence="3 14">UDP-N-acetylmuramate--L-alanine ligase</fullName>
        <ecNumber evidence="3 14">6.3.2.8</ecNumber>
    </recommendedName>
    <alternativeName>
        <fullName evidence="14">UDP-N-acetylmuramoyl-L-alanine synthetase</fullName>
    </alternativeName>
</protein>
<dbReference type="InterPro" id="IPR036615">
    <property type="entry name" value="Mur_ligase_C_dom_sf"/>
</dbReference>
<evidence type="ECO:0000256" key="9">
    <source>
        <dbReference type="ARBA" id="ARBA00022960"/>
    </source>
</evidence>
<evidence type="ECO:0000256" key="8">
    <source>
        <dbReference type="ARBA" id="ARBA00022840"/>
    </source>
</evidence>
<feature type="domain" description="Mur ligase N-terminal catalytic" evidence="15">
    <location>
        <begin position="4"/>
        <end position="98"/>
    </location>
</feature>
<evidence type="ECO:0000313" key="18">
    <source>
        <dbReference type="EMBL" id="MDT3768096.1"/>
    </source>
</evidence>
<proteinExistence type="inferred from homology"/>
<dbReference type="EC" id="6.3.2.8" evidence="3 14"/>
<keyword evidence="9 14" id="KW-0133">Cell shape</keyword>
<evidence type="ECO:0000256" key="2">
    <source>
        <dbReference type="ARBA" id="ARBA00004752"/>
    </source>
</evidence>